<protein>
    <submittedName>
        <fullName evidence="2">Nucleoside-specific channel-forming protein, Tsx</fullName>
    </submittedName>
</protein>
<name>A0A379YZI9_9GAMM</name>
<reference evidence="2 3" key="1">
    <citation type="submission" date="2018-06" db="EMBL/GenBank/DDBJ databases">
        <authorList>
            <consortium name="Pathogen Informatics"/>
            <person name="Doyle S."/>
        </authorList>
    </citation>
    <scope>NUCLEOTIDE SEQUENCE [LARGE SCALE GENOMIC DNA]</scope>
    <source>
        <strain evidence="2 3">NCTC10738</strain>
    </source>
</reference>
<accession>A0A379YZI9</accession>
<dbReference type="Proteomes" id="UP000254069">
    <property type="component" value="Unassembled WGS sequence"/>
</dbReference>
<proteinExistence type="predicted"/>
<feature type="signal peptide" evidence="1">
    <location>
        <begin position="1"/>
        <end position="22"/>
    </location>
</feature>
<dbReference type="InterPro" id="IPR018013">
    <property type="entry name" value="Channel_Tsx-like"/>
</dbReference>
<evidence type="ECO:0000313" key="2">
    <source>
        <dbReference type="EMBL" id="SUI52119.1"/>
    </source>
</evidence>
<dbReference type="GO" id="GO:0009279">
    <property type="term" value="C:cell outer membrane"/>
    <property type="evidence" value="ECO:0007669"/>
    <property type="project" value="InterPro"/>
</dbReference>
<keyword evidence="3" id="KW-1185">Reference proteome</keyword>
<organism evidence="2 3">
    <name type="scientific">Shewanella algae</name>
    <dbReference type="NCBI Taxonomy" id="38313"/>
    <lineage>
        <taxon>Bacteria</taxon>
        <taxon>Pseudomonadati</taxon>
        <taxon>Pseudomonadota</taxon>
        <taxon>Gammaproteobacteria</taxon>
        <taxon>Alteromonadales</taxon>
        <taxon>Shewanellaceae</taxon>
        <taxon>Shewanella</taxon>
    </lineage>
</organism>
<dbReference type="Pfam" id="PF03502">
    <property type="entry name" value="Channel_Tsx"/>
    <property type="match status" value="1"/>
</dbReference>
<evidence type="ECO:0000313" key="3">
    <source>
        <dbReference type="Proteomes" id="UP000254069"/>
    </source>
</evidence>
<dbReference type="AlphaFoldDB" id="A0A379YZI9"/>
<dbReference type="SUPFAM" id="SSF56935">
    <property type="entry name" value="Porins"/>
    <property type="match status" value="1"/>
</dbReference>
<gene>
    <name evidence="2" type="ORF">NCTC10738_00686</name>
</gene>
<sequence length="252" mass="28683">MLIRTSLLRLLLLLLLIPTAQAEVFQQQNGIKVGYEHLLDAKDNNPNLYSQSYLSFTNTTRASWGDFAAWLTLENPLDDNDNQQGNKAGATVKSWLKLDYNLGDTPFNLWLQSFTANNKNRTEENFYYGLSYDIQWQKLKGTMAIGAHYAWGDMDASQQDFNGSSGYAAMVQLAYPVTQELLGKFYFETQFDRSDEQVATFLYRDSGYQAILGLNYQFLPQASASLAYKYRDAWGGSIHHGGELLFELGYQF</sequence>
<dbReference type="EMBL" id="UGYO01000001">
    <property type="protein sequence ID" value="SUI52119.1"/>
    <property type="molecule type" value="Genomic_DNA"/>
</dbReference>
<evidence type="ECO:0000256" key="1">
    <source>
        <dbReference type="SAM" id="SignalP"/>
    </source>
</evidence>
<feature type="chain" id="PRO_5016616053" evidence="1">
    <location>
        <begin position="23"/>
        <end position="252"/>
    </location>
</feature>
<keyword evidence="1" id="KW-0732">Signal</keyword>
<dbReference type="RefSeq" id="WP_115389164.1">
    <property type="nucleotide sequence ID" value="NZ_JADZHC010000031.1"/>
</dbReference>